<keyword evidence="2" id="KW-1185">Reference proteome</keyword>
<sequence>MLSRRLLNTPLRAVTIFRNLQTYVHPVSQLGTELQSQLQSEDKKKTNTSAVYSTFKESIETLSDQLPDPTALRRSFGLNAPLSTLLQRSAAEEGAQTDPYQILNTMCQHQVARAPHFEIVLTYLLKQGLCQDAIALWVKYLECLAENPYTLSQSSSNRAANQASHETNVALATLAYAMLPQSAPDVKVLTQILQLDEARGQAVPFGRAKFLASKVLSTKDSSRSVEQALASLFRQHVSSNKPSFLEQLDTTLQPRHLKDLYEAYHSVRSTGDDPEILAKFMQRFVALKRPLEAITVYNQHKKLDSALLKNGLLQAVAALQSNNATVRLDRVLAVWNSVVKAAAENQGKEGPGPDAYAALLGALDISGNIAQLQSIWLNEIPEAVKQEPRVRERYLIAMINNDKTSYKAVAAKLPKQIQSVELADAVLLQMARDRVPEQELDTFYQSQFGQPPAKKPTILTLAVRMWANWQFASGKAGFEFFKSIAKSPRDSLRSNAILEEFIRIVPSVKPIRELLPQIKEPLDSRKYGQFITAEFVKQDGDYKVAEQIFKDYLEDCKDRLNKVDRFVLEPLIIGFCECAISENDVSFLSKVELYCELASKLKLQLSNQALAKTLHAVARLTRSVDNKFQPQEKQFVEQFLQKLSQVKGFNANPRDMEQLRNSNVSVPPQLL</sequence>
<dbReference type="EMBL" id="HG316460">
    <property type="protein sequence ID" value="CDF90620.1"/>
    <property type="molecule type" value="Genomic_DNA"/>
</dbReference>
<organism evidence="1 2">
    <name type="scientific">Zygosaccharomyces bailii (strain CLIB 213 / ATCC 58445 / CBS 680 / BCRC 21525 / NBRC 1098 / NCYC 1416 / NRRL Y-2227)</name>
    <dbReference type="NCBI Taxonomy" id="1333698"/>
    <lineage>
        <taxon>Eukaryota</taxon>
        <taxon>Fungi</taxon>
        <taxon>Dikarya</taxon>
        <taxon>Ascomycota</taxon>
        <taxon>Saccharomycotina</taxon>
        <taxon>Saccharomycetes</taxon>
        <taxon>Saccharomycetales</taxon>
        <taxon>Saccharomycetaceae</taxon>
        <taxon>Zygosaccharomyces</taxon>
    </lineage>
</organism>
<protein>
    <submittedName>
        <fullName evidence="1">ZYBA0S07-05270g1_1</fullName>
    </submittedName>
</protein>
<reference evidence="2" key="1">
    <citation type="journal article" date="2013" name="Genome Announc.">
        <title>Genome sequence of the food spoilage yeast Zygosaccharomyces bailii CLIB 213(T).</title>
        <authorList>
            <person name="Galeote V."/>
            <person name="Bigey F."/>
            <person name="Devillers H."/>
            <person name="Neuveglise C."/>
            <person name="Dequin S."/>
        </authorList>
    </citation>
    <scope>NUCLEOTIDE SEQUENCE [LARGE SCALE GENOMIC DNA]</scope>
    <source>
        <strain evidence="2">CLIB 213 / ATCC 58445 / CBS 680 / CCRC 21525 / NBRC 1098 / NCYC 1416 / NRRL Y-2227</strain>
    </source>
</reference>
<evidence type="ECO:0000313" key="2">
    <source>
        <dbReference type="Proteomes" id="UP000019375"/>
    </source>
</evidence>
<dbReference type="AlphaFoldDB" id="A0A8J2XCA1"/>
<evidence type="ECO:0000313" key="1">
    <source>
        <dbReference type="EMBL" id="CDF90620.1"/>
    </source>
</evidence>
<proteinExistence type="predicted"/>
<dbReference type="Proteomes" id="UP000019375">
    <property type="component" value="Unassembled WGS sequence"/>
</dbReference>
<gene>
    <name evidence="1" type="ORF">BN860_05270g</name>
</gene>
<accession>A0A8J2XCA1</accession>
<name>A0A8J2XCA1_ZYGB2</name>
<dbReference type="OrthoDB" id="4061195at2759"/>